<dbReference type="KEGG" id="bgo:BM43_5667"/>
<dbReference type="PANTHER" id="PTHR46663">
    <property type="entry name" value="DIGUANYLATE CYCLASE DGCT-RELATED"/>
    <property type="match status" value="1"/>
</dbReference>
<dbReference type="NCBIfam" id="TIGR00229">
    <property type="entry name" value="sensory_box"/>
    <property type="match status" value="1"/>
</dbReference>
<evidence type="ECO:0000259" key="3">
    <source>
        <dbReference type="PROSITE" id="PS50887"/>
    </source>
</evidence>
<dbReference type="PROSITE" id="PS50113">
    <property type="entry name" value="PAC"/>
    <property type="match status" value="1"/>
</dbReference>
<dbReference type="SMART" id="SM00086">
    <property type="entry name" value="PAC"/>
    <property type="match status" value="2"/>
</dbReference>
<dbReference type="PANTHER" id="PTHR46663:SF4">
    <property type="entry name" value="DIGUANYLATE CYCLASE DGCT-RELATED"/>
    <property type="match status" value="1"/>
</dbReference>
<accession>A0AAW3EVZ4</accession>
<evidence type="ECO:0000259" key="1">
    <source>
        <dbReference type="PROSITE" id="PS50112"/>
    </source>
</evidence>
<dbReference type="AlphaFoldDB" id="A0AAW3EVZ4"/>
<dbReference type="SUPFAM" id="SSF55781">
    <property type="entry name" value="GAF domain-like"/>
    <property type="match status" value="1"/>
</dbReference>
<dbReference type="InterPro" id="IPR029787">
    <property type="entry name" value="Nucleotide_cyclase"/>
</dbReference>
<dbReference type="InterPro" id="IPR000014">
    <property type="entry name" value="PAS"/>
</dbReference>
<dbReference type="InterPro" id="IPR001610">
    <property type="entry name" value="PAC"/>
</dbReference>
<dbReference type="InterPro" id="IPR043128">
    <property type="entry name" value="Rev_trsase/Diguanyl_cyclase"/>
</dbReference>
<feature type="domain" description="GGDEF" evidence="3">
    <location>
        <begin position="471"/>
        <end position="604"/>
    </location>
</feature>
<dbReference type="SUPFAM" id="SSF55073">
    <property type="entry name" value="Nucleotide cyclase"/>
    <property type="match status" value="1"/>
</dbReference>
<comment type="caution">
    <text evidence="4">The sequence shown here is derived from an EMBL/GenBank/DDBJ whole genome shotgun (WGS) entry which is preliminary data.</text>
</comment>
<dbReference type="SUPFAM" id="SSF55785">
    <property type="entry name" value="PYP-like sensor domain (PAS domain)"/>
    <property type="match status" value="2"/>
</dbReference>
<dbReference type="SMART" id="SM00267">
    <property type="entry name" value="GGDEF"/>
    <property type="match status" value="1"/>
</dbReference>
<dbReference type="InterPro" id="IPR000160">
    <property type="entry name" value="GGDEF_dom"/>
</dbReference>
<dbReference type="EMBL" id="JPGG01000016">
    <property type="protein sequence ID" value="KGC12717.1"/>
    <property type="molecule type" value="Genomic_DNA"/>
</dbReference>
<dbReference type="SMART" id="SM00091">
    <property type="entry name" value="PAS"/>
    <property type="match status" value="1"/>
</dbReference>
<dbReference type="RefSeq" id="WP_036055834.1">
    <property type="nucleotide sequence ID" value="NZ_CADEVY010000001.1"/>
</dbReference>
<dbReference type="InterPro" id="IPR052163">
    <property type="entry name" value="DGC-Regulatory_Protein"/>
</dbReference>
<dbReference type="PROSITE" id="PS50112">
    <property type="entry name" value="PAS"/>
    <property type="match status" value="1"/>
</dbReference>
<feature type="domain" description="PAC" evidence="2">
    <location>
        <begin position="254"/>
        <end position="307"/>
    </location>
</feature>
<name>A0AAW3EVZ4_BURGA</name>
<dbReference type="Gene3D" id="3.30.70.270">
    <property type="match status" value="1"/>
</dbReference>
<dbReference type="Proteomes" id="UP000029590">
    <property type="component" value="Unassembled WGS sequence"/>
</dbReference>
<dbReference type="GO" id="GO:0003824">
    <property type="term" value="F:catalytic activity"/>
    <property type="evidence" value="ECO:0007669"/>
    <property type="project" value="UniProtKB-ARBA"/>
</dbReference>
<dbReference type="CDD" id="cd01949">
    <property type="entry name" value="GGDEF"/>
    <property type="match status" value="1"/>
</dbReference>
<protein>
    <submittedName>
        <fullName evidence="4">Diguanylate cyclase domain protein</fullName>
    </submittedName>
</protein>
<dbReference type="NCBIfam" id="TIGR00254">
    <property type="entry name" value="GGDEF"/>
    <property type="match status" value="1"/>
</dbReference>
<proteinExistence type="predicted"/>
<evidence type="ECO:0000259" key="2">
    <source>
        <dbReference type="PROSITE" id="PS50113"/>
    </source>
</evidence>
<evidence type="ECO:0000313" key="4">
    <source>
        <dbReference type="EMBL" id="KGC12717.1"/>
    </source>
</evidence>
<gene>
    <name evidence="4" type="ORF">DM48_2098</name>
</gene>
<reference evidence="4 5" key="1">
    <citation type="submission" date="2014-04" db="EMBL/GenBank/DDBJ databases">
        <authorList>
            <person name="Bishop-Lilly K.A."/>
            <person name="Broomall S.M."/>
            <person name="Chain P.S."/>
            <person name="Chertkov O."/>
            <person name="Coyne S.R."/>
            <person name="Daligault H.E."/>
            <person name="Davenport K.W."/>
            <person name="Erkkila T."/>
            <person name="Frey K.G."/>
            <person name="Gibbons H.S."/>
            <person name="Gu W."/>
            <person name="Jaissle J."/>
            <person name="Johnson S.L."/>
            <person name="Koroleva G.I."/>
            <person name="Ladner J.T."/>
            <person name="Lo C.-C."/>
            <person name="Minogue T.D."/>
            <person name="Munk C."/>
            <person name="Palacios G.F."/>
            <person name="Redden C.L."/>
            <person name="Rosenzweig C.N."/>
            <person name="Scholz M.B."/>
            <person name="Teshima H."/>
            <person name="Xu Y."/>
        </authorList>
    </citation>
    <scope>NUCLEOTIDE SEQUENCE [LARGE SCALE GENOMIC DNA]</scope>
    <source>
        <strain evidence="5">gladioli</strain>
    </source>
</reference>
<dbReference type="FunFam" id="3.30.70.270:FF:000001">
    <property type="entry name" value="Diguanylate cyclase domain protein"/>
    <property type="match status" value="1"/>
</dbReference>
<sequence length="604" mass="65505">MLITDTGATPVAPAEGLPAQAECGALLRLACAHFGVDAALVVGPGIDGPAALAAEGAWPAALPLDPFAPGPGQDSEPEAMVLMPEAGPACRLVGAADAHRPRLFAACSLRDGHGARLGTLFLLAPARRPLDGSEHAFLLDLAALAGPALARALASAAAAPAEARAAAPPRAGAVDTIDQELVALALNGSGTGIWDRDVASGEIRYSPEWKAILGYAPHELSSRIEDAVDRLHPDDREYVQAEMHAHFEGRTDRYEVEHRILCKDGGYKWICSRGKVIARDGDGRALRMVGATTDITALREAAARLQQTIDLITNLTDEVDGLVFQYRETAAGDRFFSYVSRGIQQIYELEPSQVAASAAPVEACIDPRDLAAYRHSLRESAARLTPWRLEFRVQLPRQGLRWRHGEARPQRLADGGTLWHGFITDTTERKRIEAELHELATIDHLTELANRRDFLARSEAVFMRLRHTGNGEAAVLMLDLDHFKSLNDRWGHALGDRALRHFAQLLRQEARSTDIIGRIGGEEFAVVLPGLSIDAAIDYGLRLQQRMTKAPLAVGERLVALTVSIGIDRMSAADLGVDQVLTRCDKALYVAKARGRNRIELYTD</sequence>
<dbReference type="CDD" id="cd00130">
    <property type="entry name" value="PAS"/>
    <property type="match status" value="1"/>
</dbReference>
<evidence type="ECO:0000313" key="5">
    <source>
        <dbReference type="Proteomes" id="UP000029590"/>
    </source>
</evidence>
<dbReference type="Gene3D" id="3.30.450.20">
    <property type="entry name" value="PAS domain"/>
    <property type="match status" value="2"/>
</dbReference>
<dbReference type="InterPro" id="IPR035965">
    <property type="entry name" value="PAS-like_dom_sf"/>
</dbReference>
<dbReference type="Pfam" id="PF00990">
    <property type="entry name" value="GGDEF"/>
    <property type="match status" value="1"/>
</dbReference>
<dbReference type="Pfam" id="PF08447">
    <property type="entry name" value="PAS_3"/>
    <property type="match status" value="1"/>
</dbReference>
<dbReference type="InterPro" id="IPR013655">
    <property type="entry name" value="PAS_fold_3"/>
</dbReference>
<feature type="domain" description="PAS" evidence="1">
    <location>
        <begin position="178"/>
        <end position="250"/>
    </location>
</feature>
<dbReference type="PROSITE" id="PS50887">
    <property type="entry name" value="GGDEF"/>
    <property type="match status" value="1"/>
</dbReference>
<organism evidence="4 5">
    <name type="scientific">Burkholderia gladioli</name>
    <name type="common">Pseudomonas marginata</name>
    <name type="synonym">Phytomonas marginata</name>
    <dbReference type="NCBI Taxonomy" id="28095"/>
    <lineage>
        <taxon>Bacteria</taxon>
        <taxon>Pseudomonadati</taxon>
        <taxon>Pseudomonadota</taxon>
        <taxon>Betaproteobacteria</taxon>
        <taxon>Burkholderiales</taxon>
        <taxon>Burkholderiaceae</taxon>
        <taxon>Burkholderia</taxon>
    </lineage>
</organism>
<dbReference type="InterPro" id="IPR000700">
    <property type="entry name" value="PAS-assoc_C"/>
</dbReference>